<dbReference type="Gene3D" id="3.40.50.2020">
    <property type="match status" value="1"/>
</dbReference>
<evidence type="ECO:0000256" key="2">
    <source>
        <dbReference type="ARBA" id="ARBA00004889"/>
    </source>
</evidence>
<sequence>MKDYQREFLAFAAEIGALRFGDFTLKSGRQSPYFFNAGLFNTGERLSRLGSAYARCILDAAPAFDVLFGPAYKGIPLAAATSIALAAQSGRDTAYAFNRKEIKDHGEGGLIVGSPLTGRILIIDDVITAGTSVRESVQIIRDAGAEPAGVVIALDRQEQGRDGRSAVAEVTATFGIPVFSIVSLTDLVTYLDEQPELDAFAETVRAYRARYGV</sequence>
<feature type="binding site" evidence="9">
    <location>
        <position position="128"/>
    </location>
    <ligand>
        <name>orotate</name>
        <dbReference type="ChEBI" id="CHEBI:30839"/>
    </ligand>
</feature>
<dbReference type="STRING" id="1058.SAMN05421783_105147"/>
<name>A0A1H2UK09_THIRO</name>
<dbReference type="InterPro" id="IPR029057">
    <property type="entry name" value="PRTase-like"/>
</dbReference>
<reference evidence="12" key="1">
    <citation type="submission" date="2016-10" db="EMBL/GenBank/DDBJ databases">
        <authorList>
            <person name="Varghese N."/>
            <person name="Submissions S."/>
        </authorList>
    </citation>
    <scope>NUCLEOTIDE SEQUENCE [LARGE SCALE GENOMIC DNA]</scope>
    <source>
        <strain evidence="12">DSM 217</strain>
    </source>
</reference>
<comment type="similarity">
    <text evidence="3 9">Belongs to the purine/pyrimidine phosphoribosyltransferase family. PyrE subfamily.</text>
</comment>
<feature type="binding site" evidence="9">
    <location>
        <position position="156"/>
    </location>
    <ligand>
        <name>orotate</name>
        <dbReference type="ChEBI" id="CHEBI:30839"/>
    </ligand>
</feature>
<dbReference type="GO" id="GO:0004588">
    <property type="term" value="F:orotate phosphoribosyltransferase activity"/>
    <property type="evidence" value="ECO:0007669"/>
    <property type="project" value="UniProtKB-UniRule"/>
</dbReference>
<feature type="binding site" evidence="9">
    <location>
        <begin position="34"/>
        <end position="35"/>
    </location>
    <ligand>
        <name>orotate</name>
        <dbReference type="ChEBI" id="CHEBI:30839"/>
    </ligand>
</feature>
<dbReference type="GO" id="GO:0006207">
    <property type="term" value="P:'de novo' pyrimidine nucleobase biosynthetic process"/>
    <property type="evidence" value="ECO:0007669"/>
    <property type="project" value="TreeGrafter"/>
</dbReference>
<evidence type="ECO:0000256" key="9">
    <source>
        <dbReference type="HAMAP-Rule" id="MF_01208"/>
    </source>
</evidence>
<dbReference type="GO" id="GO:0005737">
    <property type="term" value="C:cytoplasm"/>
    <property type="evidence" value="ECO:0007669"/>
    <property type="project" value="TreeGrafter"/>
</dbReference>
<evidence type="ECO:0000256" key="5">
    <source>
        <dbReference type="ARBA" id="ARBA00011971"/>
    </source>
</evidence>
<evidence type="ECO:0000256" key="6">
    <source>
        <dbReference type="ARBA" id="ARBA00022676"/>
    </source>
</evidence>
<evidence type="ECO:0000256" key="7">
    <source>
        <dbReference type="ARBA" id="ARBA00022679"/>
    </source>
</evidence>
<dbReference type="InterPro" id="IPR004467">
    <property type="entry name" value="Or_phspho_trans_dom"/>
</dbReference>
<feature type="binding site" description="in other chain" evidence="9">
    <location>
        <position position="26"/>
    </location>
    <ligand>
        <name>5-phospho-alpha-D-ribose 1-diphosphate</name>
        <dbReference type="ChEBI" id="CHEBI:58017"/>
        <note>ligand shared between dimeric partners</note>
    </ligand>
</feature>
<evidence type="ECO:0000256" key="4">
    <source>
        <dbReference type="ARBA" id="ARBA00011738"/>
    </source>
</evidence>
<dbReference type="CDD" id="cd06223">
    <property type="entry name" value="PRTases_typeI"/>
    <property type="match status" value="1"/>
</dbReference>
<dbReference type="FunFam" id="3.40.50.2020:FF:000008">
    <property type="entry name" value="Orotate phosphoribosyltransferase"/>
    <property type="match status" value="1"/>
</dbReference>
<dbReference type="SUPFAM" id="SSF53271">
    <property type="entry name" value="PRTase-like"/>
    <property type="match status" value="1"/>
</dbReference>
<comment type="cofactor">
    <cofactor evidence="9">
        <name>Mg(2+)</name>
        <dbReference type="ChEBI" id="CHEBI:18420"/>
    </cofactor>
</comment>
<evidence type="ECO:0000256" key="8">
    <source>
        <dbReference type="ARBA" id="ARBA00022975"/>
    </source>
</evidence>
<dbReference type="UniPathway" id="UPA00070">
    <property type="reaction ID" value="UER00119"/>
</dbReference>
<dbReference type="PANTHER" id="PTHR46683">
    <property type="entry name" value="OROTATE PHOSPHORIBOSYLTRANSFERASE 1-RELATED"/>
    <property type="match status" value="1"/>
</dbReference>
<dbReference type="Pfam" id="PF00156">
    <property type="entry name" value="Pribosyltran"/>
    <property type="match status" value="1"/>
</dbReference>
<keyword evidence="8 9" id="KW-0665">Pyrimidine biosynthesis</keyword>
<dbReference type="HAMAP" id="MF_01208">
    <property type="entry name" value="PyrE"/>
    <property type="match status" value="1"/>
</dbReference>
<comment type="pathway">
    <text evidence="2 9">Pyrimidine metabolism; UMP biosynthesis via de novo pathway; UMP from orotate: step 1/2.</text>
</comment>
<feature type="binding site" evidence="9">
    <location>
        <position position="103"/>
    </location>
    <ligand>
        <name>5-phospho-alpha-D-ribose 1-diphosphate</name>
        <dbReference type="ChEBI" id="CHEBI:58017"/>
        <note>ligand shared between dimeric partners</note>
    </ligand>
</feature>
<feature type="binding site" evidence="9">
    <location>
        <position position="105"/>
    </location>
    <ligand>
        <name>5-phospho-alpha-D-ribose 1-diphosphate</name>
        <dbReference type="ChEBI" id="CHEBI:58017"/>
        <note>ligand shared between dimeric partners</note>
    </ligand>
</feature>
<feature type="binding site" evidence="9">
    <location>
        <position position="99"/>
    </location>
    <ligand>
        <name>5-phospho-alpha-D-ribose 1-diphosphate</name>
        <dbReference type="ChEBI" id="CHEBI:58017"/>
        <note>ligand shared between dimeric partners</note>
    </ligand>
</feature>
<evidence type="ECO:0000313" key="12">
    <source>
        <dbReference type="Proteomes" id="UP000198816"/>
    </source>
</evidence>
<evidence type="ECO:0000256" key="3">
    <source>
        <dbReference type="ARBA" id="ARBA00006340"/>
    </source>
</evidence>
<dbReference type="EMBL" id="FNNZ01000005">
    <property type="protein sequence ID" value="SDW56407.1"/>
    <property type="molecule type" value="Genomic_DNA"/>
</dbReference>
<protein>
    <recommendedName>
        <fullName evidence="5 9">Orotate phosphoribosyltransferase</fullName>
        <shortName evidence="9">OPRT</shortName>
        <shortName evidence="9">OPRTase</shortName>
        <ecNumber evidence="5 9">2.4.2.10</ecNumber>
    </recommendedName>
</protein>
<comment type="catalytic activity">
    <reaction evidence="9">
        <text>orotidine 5'-phosphate + diphosphate = orotate + 5-phospho-alpha-D-ribose 1-diphosphate</text>
        <dbReference type="Rhea" id="RHEA:10380"/>
        <dbReference type="ChEBI" id="CHEBI:30839"/>
        <dbReference type="ChEBI" id="CHEBI:33019"/>
        <dbReference type="ChEBI" id="CHEBI:57538"/>
        <dbReference type="ChEBI" id="CHEBI:58017"/>
        <dbReference type="EC" id="2.4.2.10"/>
    </reaction>
</comment>
<gene>
    <name evidence="9" type="primary">pyrE</name>
    <name evidence="11" type="ORF">SAMN05421783_105147</name>
</gene>
<dbReference type="OrthoDB" id="9779060at2"/>
<keyword evidence="6 9" id="KW-0328">Glycosyltransferase</keyword>
<accession>A0A1H2UK09</accession>
<evidence type="ECO:0000259" key="10">
    <source>
        <dbReference type="Pfam" id="PF00156"/>
    </source>
</evidence>
<proteinExistence type="inferred from homology"/>
<keyword evidence="9" id="KW-0460">Magnesium</keyword>
<comment type="function">
    <text evidence="1 9">Catalyzes the transfer of a ribosyl phosphate group from 5-phosphoribose 1-diphosphate to orotate, leading to the formation of orotidine monophosphate (OMP).</text>
</comment>
<dbReference type="Proteomes" id="UP000198816">
    <property type="component" value="Unassembled WGS sequence"/>
</dbReference>
<keyword evidence="12" id="KW-1185">Reference proteome</keyword>
<comment type="subunit">
    <text evidence="4 9">Homodimer.</text>
</comment>
<dbReference type="RefSeq" id="WP_093029759.1">
    <property type="nucleotide sequence ID" value="NZ_FNNZ01000005.1"/>
</dbReference>
<evidence type="ECO:0000313" key="11">
    <source>
        <dbReference type="EMBL" id="SDW56407.1"/>
    </source>
</evidence>
<dbReference type="EC" id="2.4.2.10" evidence="5 9"/>
<feature type="binding site" description="in other chain" evidence="9">
    <location>
        <begin position="124"/>
        <end position="132"/>
    </location>
    <ligand>
        <name>5-phospho-alpha-D-ribose 1-diphosphate</name>
        <dbReference type="ChEBI" id="CHEBI:58017"/>
        <note>ligand shared between dimeric partners</note>
    </ligand>
</feature>
<dbReference type="InterPro" id="IPR000836">
    <property type="entry name" value="PRTase_dom"/>
</dbReference>
<dbReference type="NCBIfam" id="TIGR00336">
    <property type="entry name" value="pyrE"/>
    <property type="match status" value="1"/>
</dbReference>
<feature type="binding site" description="in other chain" evidence="9">
    <location>
        <position position="100"/>
    </location>
    <ligand>
        <name>5-phospho-alpha-D-ribose 1-diphosphate</name>
        <dbReference type="ChEBI" id="CHEBI:58017"/>
        <note>ligand shared between dimeric partners</note>
    </ligand>
</feature>
<evidence type="ECO:0000256" key="1">
    <source>
        <dbReference type="ARBA" id="ARBA00003769"/>
    </source>
</evidence>
<feature type="binding site" description="in other chain" evidence="9">
    <location>
        <begin position="72"/>
        <end position="73"/>
    </location>
    <ligand>
        <name>5-phospho-alpha-D-ribose 1-diphosphate</name>
        <dbReference type="ChEBI" id="CHEBI:58017"/>
        <note>ligand shared between dimeric partners</note>
    </ligand>
</feature>
<dbReference type="PANTHER" id="PTHR46683:SF1">
    <property type="entry name" value="OROTATE PHOSPHORIBOSYLTRANSFERASE 1-RELATED"/>
    <property type="match status" value="1"/>
</dbReference>
<dbReference type="InterPro" id="IPR023031">
    <property type="entry name" value="OPRT"/>
</dbReference>
<feature type="domain" description="Phosphoribosyltransferase" evidence="10">
    <location>
        <begin position="52"/>
        <end position="167"/>
    </location>
</feature>
<dbReference type="GO" id="GO:0000287">
    <property type="term" value="F:magnesium ion binding"/>
    <property type="evidence" value="ECO:0007669"/>
    <property type="project" value="UniProtKB-UniRule"/>
</dbReference>
<dbReference type="GO" id="GO:0046132">
    <property type="term" value="P:pyrimidine ribonucleoside biosynthetic process"/>
    <property type="evidence" value="ECO:0007669"/>
    <property type="project" value="TreeGrafter"/>
</dbReference>
<dbReference type="AlphaFoldDB" id="A0A1H2UK09"/>
<dbReference type="GO" id="GO:0044205">
    <property type="term" value="P:'de novo' UMP biosynthetic process"/>
    <property type="evidence" value="ECO:0007669"/>
    <property type="project" value="UniProtKB-UniRule"/>
</dbReference>
<keyword evidence="7 9" id="KW-0808">Transferase</keyword>
<organism evidence="11 12">
    <name type="scientific">Thiocapsa roseopersicina</name>
    <dbReference type="NCBI Taxonomy" id="1058"/>
    <lineage>
        <taxon>Bacteria</taxon>
        <taxon>Pseudomonadati</taxon>
        <taxon>Pseudomonadota</taxon>
        <taxon>Gammaproteobacteria</taxon>
        <taxon>Chromatiales</taxon>
        <taxon>Chromatiaceae</taxon>
        <taxon>Thiocapsa</taxon>
    </lineage>
</organism>